<evidence type="ECO:0000313" key="2">
    <source>
        <dbReference type="WBParaSite" id="MCU_000406-RB"/>
    </source>
</evidence>
<protein>
    <submittedName>
        <fullName evidence="2">Uracil-DNA glycosylase</fullName>
    </submittedName>
</protein>
<proteinExistence type="predicted"/>
<reference evidence="2" key="1">
    <citation type="submission" date="2019-11" db="UniProtKB">
        <authorList>
            <consortium name="WormBaseParasite"/>
        </authorList>
    </citation>
    <scope>IDENTIFICATION</scope>
</reference>
<keyword evidence="1" id="KW-0472">Membrane</keyword>
<accession>A0A5K3EHU6</accession>
<evidence type="ECO:0000256" key="1">
    <source>
        <dbReference type="SAM" id="Phobius"/>
    </source>
</evidence>
<sequence>MGNLTATDHATRRSSDHQDFGSHAQRFKLSTCCICCFFFVNWHVWVELGIAGCVLHLSMLRCFVFLVFAITSSLCILLQVLASEAPTNMTNLLCKCR</sequence>
<dbReference type="WBParaSite" id="MCU_000406-RB">
    <property type="protein sequence ID" value="MCU_000406-RB"/>
    <property type="gene ID" value="MCU_000406"/>
</dbReference>
<name>A0A5K3EHU6_MESCO</name>
<feature type="transmembrane region" description="Helical" evidence="1">
    <location>
        <begin position="58"/>
        <end position="82"/>
    </location>
</feature>
<keyword evidence="1" id="KW-0812">Transmembrane</keyword>
<keyword evidence="1" id="KW-1133">Transmembrane helix</keyword>
<dbReference type="AlphaFoldDB" id="A0A5K3EHU6"/>
<organism evidence="2">
    <name type="scientific">Mesocestoides corti</name>
    <name type="common">Flatworm</name>
    <dbReference type="NCBI Taxonomy" id="53468"/>
    <lineage>
        <taxon>Eukaryota</taxon>
        <taxon>Metazoa</taxon>
        <taxon>Spiralia</taxon>
        <taxon>Lophotrochozoa</taxon>
        <taxon>Platyhelminthes</taxon>
        <taxon>Cestoda</taxon>
        <taxon>Eucestoda</taxon>
        <taxon>Cyclophyllidea</taxon>
        <taxon>Mesocestoididae</taxon>
        <taxon>Mesocestoides</taxon>
    </lineage>
</organism>